<dbReference type="STRING" id="10195.A0A3M7RX14"/>
<feature type="transmembrane region" description="Helical" evidence="7">
    <location>
        <begin position="327"/>
        <end position="348"/>
    </location>
</feature>
<dbReference type="GO" id="GO:0016020">
    <property type="term" value="C:membrane"/>
    <property type="evidence" value="ECO:0007669"/>
    <property type="project" value="GOC"/>
</dbReference>
<dbReference type="AlphaFoldDB" id="A0A3M7RX14"/>
<evidence type="ECO:0000313" key="10">
    <source>
        <dbReference type="Proteomes" id="UP000276133"/>
    </source>
</evidence>
<feature type="transmembrane region" description="Helical" evidence="7">
    <location>
        <begin position="354"/>
        <end position="374"/>
    </location>
</feature>
<proteinExistence type="predicted"/>
<reference evidence="9 10" key="1">
    <citation type="journal article" date="2018" name="Sci. Rep.">
        <title>Genomic signatures of local adaptation to the degree of environmental predictability in rotifers.</title>
        <authorList>
            <person name="Franch-Gras L."/>
            <person name="Hahn C."/>
            <person name="Garcia-Roger E.M."/>
            <person name="Carmona M.J."/>
            <person name="Serra M."/>
            <person name="Gomez A."/>
        </authorList>
    </citation>
    <scope>NUCLEOTIDE SEQUENCE [LARGE SCALE GENOMIC DNA]</scope>
    <source>
        <strain evidence="9">HYR1</strain>
    </source>
</reference>
<feature type="non-terminal residue" evidence="9">
    <location>
        <position position="393"/>
    </location>
</feature>
<evidence type="ECO:0000256" key="4">
    <source>
        <dbReference type="ARBA" id="ARBA00023002"/>
    </source>
</evidence>
<gene>
    <name evidence="9" type="ORF">BpHYR1_028650</name>
</gene>
<dbReference type="OrthoDB" id="6354873at2759"/>
<evidence type="ECO:0000313" key="9">
    <source>
        <dbReference type="EMBL" id="RNA27918.1"/>
    </source>
</evidence>
<comment type="subcellular location">
    <subcellularLocation>
        <location evidence="1">Endomembrane system</location>
        <topology evidence="1">Multi-pass membrane protein</topology>
    </subcellularLocation>
</comment>
<name>A0A3M7RX14_BRAPC</name>
<dbReference type="InterPro" id="IPR006694">
    <property type="entry name" value="Fatty_acid_hydroxylase"/>
</dbReference>
<dbReference type="GO" id="GO:0005506">
    <property type="term" value="F:iron ion binding"/>
    <property type="evidence" value="ECO:0007669"/>
    <property type="project" value="InterPro"/>
</dbReference>
<keyword evidence="9" id="KW-0503">Monooxygenase</keyword>
<keyword evidence="10" id="KW-1185">Reference proteome</keyword>
<keyword evidence="3 7" id="KW-1133">Transmembrane helix</keyword>
<dbReference type="Pfam" id="PF04116">
    <property type="entry name" value="FA_hydroxylase"/>
    <property type="match status" value="1"/>
</dbReference>
<evidence type="ECO:0000256" key="1">
    <source>
        <dbReference type="ARBA" id="ARBA00004127"/>
    </source>
</evidence>
<feature type="transmembrane region" description="Helical" evidence="7">
    <location>
        <begin position="37"/>
        <end position="54"/>
    </location>
</feature>
<dbReference type="EMBL" id="REGN01002473">
    <property type="protein sequence ID" value="RNA27918.1"/>
    <property type="molecule type" value="Genomic_DNA"/>
</dbReference>
<protein>
    <submittedName>
        <fullName evidence="9">Alkylglycerol monooxygenase isoform X3</fullName>
    </submittedName>
</protein>
<evidence type="ECO:0000256" key="7">
    <source>
        <dbReference type="SAM" id="Phobius"/>
    </source>
</evidence>
<evidence type="ECO:0000259" key="8">
    <source>
        <dbReference type="Pfam" id="PF04116"/>
    </source>
</evidence>
<feature type="domain" description="Fatty acid hydroxylase" evidence="8">
    <location>
        <begin position="108"/>
        <end position="239"/>
    </location>
</feature>
<keyword evidence="6 7" id="KW-0472">Membrane</keyword>
<comment type="caution">
    <text evidence="9">The sequence shown here is derived from an EMBL/GenBank/DDBJ whole genome shotgun (WGS) entry which is preliminary data.</text>
</comment>
<dbReference type="GO" id="GO:0050479">
    <property type="term" value="F:glyceryl-ether monooxygenase activity"/>
    <property type="evidence" value="ECO:0007669"/>
    <property type="project" value="TreeGrafter"/>
</dbReference>
<keyword evidence="5" id="KW-0443">Lipid metabolism</keyword>
<feature type="transmembrane region" description="Helical" evidence="7">
    <location>
        <begin position="161"/>
        <end position="182"/>
    </location>
</feature>
<dbReference type="GO" id="GO:0005783">
    <property type="term" value="C:endoplasmic reticulum"/>
    <property type="evidence" value="ECO:0007669"/>
    <property type="project" value="TreeGrafter"/>
</dbReference>
<organism evidence="9 10">
    <name type="scientific">Brachionus plicatilis</name>
    <name type="common">Marine rotifer</name>
    <name type="synonym">Brachionus muelleri</name>
    <dbReference type="NCBI Taxonomy" id="10195"/>
    <lineage>
        <taxon>Eukaryota</taxon>
        <taxon>Metazoa</taxon>
        <taxon>Spiralia</taxon>
        <taxon>Gnathifera</taxon>
        <taxon>Rotifera</taxon>
        <taxon>Eurotatoria</taxon>
        <taxon>Monogononta</taxon>
        <taxon>Pseudotrocha</taxon>
        <taxon>Ploima</taxon>
        <taxon>Brachionidae</taxon>
        <taxon>Brachionus</taxon>
    </lineage>
</organism>
<evidence type="ECO:0000256" key="3">
    <source>
        <dbReference type="ARBA" id="ARBA00022989"/>
    </source>
</evidence>
<dbReference type="GO" id="GO:0008610">
    <property type="term" value="P:lipid biosynthetic process"/>
    <property type="evidence" value="ECO:0007669"/>
    <property type="project" value="InterPro"/>
</dbReference>
<feature type="transmembrane region" description="Helical" evidence="7">
    <location>
        <begin position="103"/>
        <end position="121"/>
    </location>
</feature>
<evidence type="ECO:0000256" key="5">
    <source>
        <dbReference type="ARBA" id="ARBA00023098"/>
    </source>
</evidence>
<accession>A0A3M7RX14</accession>
<evidence type="ECO:0000256" key="2">
    <source>
        <dbReference type="ARBA" id="ARBA00022692"/>
    </source>
</evidence>
<dbReference type="PANTHER" id="PTHR21624">
    <property type="entry name" value="STEROL DESATURASE-RELATED PROTEIN"/>
    <property type="match status" value="1"/>
</dbReference>
<keyword evidence="4" id="KW-0560">Oxidoreductase</keyword>
<dbReference type="InterPro" id="IPR051689">
    <property type="entry name" value="Sterol_desaturase/TMEM195"/>
</dbReference>
<dbReference type="PANTHER" id="PTHR21624:SF1">
    <property type="entry name" value="ALKYLGLYCEROL MONOOXYGENASE"/>
    <property type="match status" value="1"/>
</dbReference>
<dbReference type="GO" id="GO:0006643">
    <property type="term" value="P:membrane lipid metabolic process"/>
    <property type="evidence" value="ECO:0007669"/>
    <property type="project" value="TreeGrafter"/>
</dbReference>
<evidence type="ECO:0000256" key="6">
    <source>
        <dbReference type="ARBA" id="ARBA00023136"/>
    </source>
</evidence>
<keyword evidence="2 7" id="KW-0812">Transmembrane</keyword>
<sequence length="393" mass="46118">MSLNLDFLTLRSIFYLLKPSETYYQNVSEVPDFTAKAFNIFFSFIFIEQLILLVQNQKICFRLNDTISSLSAGIISILPRKVYLVTYIWFYEHFNIITLSYDSVFTYVVAFLLVDLGYYWFHRAAHEVNLFWAAHQTHHSSEEYNFTTALRQSVFQQYTSWMFYLPFSVIISPSIFLVHAHLNLIYQFWIHTEIVDNLGFLELILNTPSHHRVHHGRNPYCIDKNYAGVLIIWDRLFGTFQQETKDEQLAYGLVHPLKTWSPIHAQIFNYRYIFRKFRKAGSWSERFGILFKGPGWVNGSPRLGDRNSLPKVKYPIKKFNVEIGMLMNAYIGLHFTFAVIMFSVLANLKQLEPIYISISVCYLMFCLTCFGKILDKKSNGFVYELGRNVISVV</sequence>
<feature type="transmembrane region" description="Helical" evidence="7">
    <location>
        <begin position="66"/>
        <end position="91"/>
    </location>
</feature>
<dbReference type="Proteomes" id="UP000276133">
    <property type="component" value="Unassembled WGS sequence"/>
</dbReference>